<dbReference type="OrthoDB" id="75801at2759"/>
<organism evidence="4 5">
    <name type="scientific">Acanthoscelides obtectus</name>
    <name type="common">Bean weevil</name>
    <name type="synonym">Bruchus obtectus</name>
    <dbReference type="NCBI Taxonomy" id="200917"/>
    <lineage>
        <taxon>Eukaryota</taxon>
        <taxon>Metazoa</taxon>
        <taxon>Ecdysozoa</taxon>
        <taxon>Arthropoda</taxon>
        <taxon>Hexapoda</taxon>
        <taxon>Insecta</taxon>
        <taxon>Pterygota</taxon>
        <taxon>Neoptera</taxon>
        <taxon>Endopterygota</taxon>
        <taxon>Coleoptera</taxon>
        <taxon>Polyphaga</taxon>
        <taxon>Cucujiformia</taxon>
        <taxon>Chrysomeloidea</taxon>
        <taxon>Chrysomelidae</taxon>
        <taxon>Bruchinae</taxon>
        <taxon>Bruchini</taxon>
        <taxon>Acanthoscelides</taxon>
    </lineage>
</organism>
<feature type="region of interest" description="Disordered" evidence="3">
    <location>
        <begin position="1"/>
        <end position="112"/>
    </location>
</feature>
<comment type="caution">
    <text evidence="4">The sequence shown here is derived from an EMBL/GenBank/DDBJ whole genome shotgun (WGS) entry which is preliminary data.</text>
</comment>
<evidence type="ECO:0000256" key="1">
    <source>
        <dbReference type="ARBA" id="ARBA00023054"/>
    </source>
</evidence>
<proteinExistence type="predicted"/>
<dbReference type="PANTHER" id="PTHR18870:SF9">
    <property type="entry name" value="PROTEIN TAG-278-RELATED"/>
    <property type="match status" value="1"/>
</dbReference>
<dbReference type="Gene3D" id="1.10.287.1490">
    <property type="match status" value="1"/>
</dbReference>
<feature type="coiled-coil region" evidence="2">
    <location>
        <begin position="227"/>
        <end position="353"/>
    </location>
</feature>
<dbReference type="EMBL" id="CAKOFQ010006669">
    <property type="protein sequence ID" value="CAH1957256.1"/>
    <property type="molecule type" value="Genomic_DNA"/>
</dbReference>
<keyword evidence="1 2" id="KW-0175">Coiled coil</keyword>
<keyword evidence="5" id="KW-1185">Reference proteome</keyword>
<evidence type="ECO:0000313" key="4">
    <source>
        <dbReference type="EMBL" id="CAH1957256.1"/>
    </source>
</evidence>
<dbReference type="Proteomes" id="UP001152888">
    <property type="component" value="Unassembled WGS sequence"/>
</dbReference>
<dbReference type="PANTHER" id="PTHR18870">
    <property type="entry name" value="PROTEIN TAG-278-RELATED"/>
    <property type="match status" value="1"/>
</dbReference>
<evidence type="ECO:0000313" key="5">
    <source>
        <dbReference type="Proteomes" id="UP001152888"/>
    </source>
</evidence>
<feature type="compositionally biased region" description="Polar residues" evidence="3">
    <location>
        <begin position="21"/>
        <end position="52"/>
    </location>
</feature>
<sequence length="943" mass="111053">MFSFFKKSKKDASEKKKDPVSPTNNVPSKNNSESTAATSVESVPNYSQQSRKNANECGSAVTNEKNEVSNTSNNPDLIASTTMFDGSYSSHSPSPKPVERRGSSGVKPCGHGTVAISPRVIVTGERRESNATPPASPVLEVKRQYRISGIQKVEDKQPPEGDKLGKILENGELGKEEKKNLINQEAKFQSQLNDLTKQLSIRDAEANKLKFQMEELQRDVFAKSAGMDRLESELNAAHKECDNIRQRIRHLEEELANYKSRNNQLTEELADKAELLNNYENETKNKIQELEDVIANLREKIETLECQLSDLREEKSRLEDRHKELIAERDEEKKKVAETLEQAIKQKQEIEQKWKVDFEKMRTINIVKEQQLLDDFEWKLREVQQTCRKKLDDKDKDVQEMLQGAYREAEKKMNEAEGIRKKLENLQTYEIEVQELRGKTEDQERAMQKLVEQHSQMKQAEESLVNETKKLKRMIELEKENLQHMQRLHHQEILDKERKLQQRLDEKRTEIAVYWEERLLHECARLKNELEQIHNEEKWMAMESVRKTKDETFQKAQDEWEEKLRNCLKEVEVLKKSLEEKDEHYREQLIKQQTDTDRDIIELRRLMDKIDMSHHDKYEKLVLEHDCELERINQDHETQLKELEEYWQNQVSLLRSNLVMVKEQMEKEAQQRVETLIQQHRNELDEQWNNLLHQKSEAISLLEEEYVTKYKTLEEQFYSQQKSHEAREIELLKTVDALKNELQSKEGVIDDLQSNVDTLEGGVQVLNQEIAQQNFEMTKVRREADQRMRGLLETISKLQEDHEKESETYRLKYLNAQKQSQETIDHLQKKCQCLTKLFEEVRQRYERRESRQEDLNTISDLRQVIAEQEKDLACLNEEKRFFQMRLMALEKHLEDAASVEDEEFEDAHVQHDEMSPSSQFTQSAAAGLLHIPPTIPECDDCDE</sequence>
<name>A0A9P0JP40_ACAOB</name>
<gene>
    <name evidence="4" type="ORF">ACAOBT_LOCUS1990</name>
</gene>
<dbReference type="AlphaFoldDB" id="A0A9P0JP40"/>
<evidence type="ECO:0000256" key="2">
    <source>
        <dbReference type="SAM" id="Coils"/>
    </source>
</evidence>
<accession>A0A9P0JP40</accession>
<feature type="coiled-coil region" evidence="2">
    <location>
        <begin position="399"/>
        <end position="588"/>
    </location>
</feature>
<feature type="compositionally biased region" description="Basic and acidic residues" evidence="3">
    <location>
        <begin position="10"/>
        <end position="19"/>
    </location>
</feature>
<reference evidence="4" key="1">
    <citation type="submission" date="2022-03" db="EMBL/GenBank/DDBJ databases">
        <authorList>
            <person name="Sayadi A."/>
        </authorList>
    </citation>
    <scope>NUCLEOTIDE SEQUENCE</scope>
</reference>
<feature type="compositionally biased region" description="Polar residues" evidence="3">
    <location>
        <begin position="60"/>
        <end position="93"/>
    </location>
</feature>
<evidence type="ECO:0000256" key="3">
    <source>
        <dbReference type="SAM" id="MobiDB-lite"/>
    </source>
</evidence>
<feature type="coiled-coil region" evidence="2">
    <location>
        <begin position="735"/>
        <end position="885"/>
    </location>
</feature>
<protein>
    <submittedName>
        <fullName evidence="4">Uncharacterized protein</fullName>
    </submittedName>
</protein>